<sequence>MDNKDELCPKCGAPLGEVTETPTGRKLQRCSTGSWNKETKKSEGCDYVKWMAVEPSTLDEKCPKCGSTLVLQVTRFGKKMKKCSAGGWDKESKKATGCDYVEWINGTTEKLDEKCPACGADLVLYTTANGKKMKKCSTSGWDREAKKATGCDYVQWLKTQFQAPSNGEEFLPPEEINF</sequence>
<evidence type="ECO:0000313" key="2">
    <source>
        <dbReference type="EMBL" id="KKT38790.1"/>
    </source>
</evidence>
<reference evidence="2 3" key="1">
    <citation type="journal article" date="2015" name="Nature">
        <title>rRNA introns, odd ribosomes, and small enigmatic genomes across a large radiation of phyla.</title>
        <authorList>
            <person name="Brown C.T."/>
            <person name="Hug L.A."/>
            <person name="Thomas B.C."/>
            <person name="Sharon I."/>
            <person name="Castelle C.J."/>
            <person name="Singh A."/>
            <person name="Wilkins M.J."/>
            <person name="Williams K.H."/>
            <person name="Banfield J.F."/>
        </authorList>
    </citation>
    <scope>NUCLEOTIDE SEQUENCE [LARGE SCALE GENOMIC DNA]</scope>
</reference>
<dbReference type="Proteomes" id="UP000034097">
    <property type="component" value="Unassembled WGS sequence"/>
</dbReference>
<name>A0A0G1GVX4_9BACT</name>
<dbReference type="AlphaFoldDB" id="A0A0G1GVX4"/>
<gene>
    <name evidence="2" type="ORF">UW26_C0012G0005</name>
</gene>
<evidence type="ECO:0000259" key="1">
    <source>
        <dbReference type="Pfam" id="PF01396"/>
    </source>
</evidence>
<dbReference type="GO" id="GO:0003916">
    <property type="term" value="F:DNA topoisomerase activity"/>
    <property type="evidence" value="ECO:0007669"/>
    <property type="project" value="InterPro"/>
</dbReference>
<dbReference type="GO" id="GO:0006265">
    <property type="term" value="P:DNA topological change"/>
    <property type="evidence" value="ECO:0007669"/>
    <property type="project" value="InterPro"/>
</dbReference>
<dbReference type="GO" id="GO:0003677">
    <property type="term" value="F:DNA binding"/>
    <property type="evidence" value="ECO:0007669"/>
    <property type="project" value="InterPro"/>
</dbReference>
<proteinExistence type="predicted"/>
<feature type="domain" description="DNA topoisomerase type IA zn finger" evidence="1">
    <location>
        <begin position="59"/>
        <end position="78"/>
    </location>
</feature>
<organism evidence="2 3">
    <name type="scientific">Candidatus Collierbacteria bacterium GW2011_GWF1_44_12</name>
    <dbReference type="NCBI Taxonomy" id="1618402"/>
    <lineage>
        <taxon>Bacteria</taxon>
        <taxon>Candidatus Collieribacteriota</taxon>
    </lineage>
</organism>
<feature type="domain" description="DNA topoisomerase type IA zn finger" evidence="1">
    <location>
        <begin position="112"/>
        <end position="131"/>
    </location>
</feature>
<feature type="domain" description="DNA topoisomerase type IA zn finger" evidence="1">
    <location>
        <begin position="6"/>
        <end position="15"/>
    </location>
</feature>
<dbReference type="InterPro" id="IPR013498">
    <property type="entry name" value="Topo_IA_Znf"/>
</dbReference>
<comment type="caution">
    <text evidence="2">The sequence shown here is derived from an EMBL/GenBank/DDBJ whole genome shotgun (WGS) entry which is preliminary data.</text>
</comment>
<accession>A0A0G1GVX4</accession>
<evidence type="ECO:0000313" key="3">
    <source>
        <dbReference type="Proteomes" id="UP000034097"/>
    </source>
</evidence>
<dbReference type="EMBL" id="LCHQ01000012">
    <property type="protein sequence ID" value="KKT38790.1"/>
    <property type="molecule type" value="Genomic_DNA"/>
</dbReference>
<protein>
    <recommendedName>
        <fullName evidence="1">DNA topoisomerase type IA zn finger domain-containing protein</fullName>
    </recommendedName>
</protein>
<dbReference type="GO" id="GO:0005694">
    <property type="term" value="C:chromosome"/>
    <property type="evidence" value="ECO:0007669"/>
    <property type="project" value="InterPro"/>
</dbReference>
<dbReference type="Pfam" id="PF01396">
    <property type="entry name" value="Zn_ribbon_Top1"/>
    <property type="match status" value="3"/>
</dbReference>